<keyword evidence="3" id="KW-1185">Reference proteome</keyword>
<accession>A0A1Q9AB84</accession>
<reference evidence="1 4" key="2">
    <citation type="submission" date="2020-08" db="EMBL/GenBank/DDBJ databases">
        <title>Genomic Encyclopedia of Type Strains, Phase IV (KMG-IV): sequencing the most valuable type-strain genomes for metagenomic binning, comparative biology and taxonomic classification.</title>
        <authorList>
            <person name="Goeker M."/>
        </authorList>
    </citation>
    <scope>NUCLEOTIDE SEQUENCE [LARGE SCALE GENOMIC DNA]</scope>
    <source>
        <strain evidence="1 4">DSM 100021</strain>
    </source>
</reference>
<dbReference type="OrthoDB" id="7991726at2"/>
<dbReference type="Proteomes" id="UP000544107">
    <property type="component" value="Unassembled WGS sequence"/>
</dbReference>
<gene>
    <name evidence="2" type="ORF">BJF91_02445</name>
    <name evidence="1" type="ORF">GGQ71_004406</name>
</gene>
<proteinExistence type="predicted"/>
<organism evidence="2 3">
    <name type="scientific">Allorhizobium taibaishanense</name>
    <dbReference type="NCBI Taxonomy" id="887144"/>
    <lineage>
        <taxon>Bacteria</taxon>
        <taxon>Pseudomonadati</taxon>
        <taxon>Pseudomonadota</taxon>
        <taxon>Alphaproteobacteria</taxon>
        <taxon>Hyphomicrobiales</taxon>
        <taxon>Rhizobiaceae</taxon>
        <taxon>Rhizobium/Agrobacterium group</taxon>
        <taxon>Allorhizobium</taxon>
    </lineage>
</organism>
<name>A0A1Q9AB84_9HYPH</name>
<evidence type="ECO:0000313" key="1">
    <source>
        <dbReference type="EMBL" id="MBB4010108.1"/>
    </source>
</evidence>
<dbReference type="RefSeq" id="WP_075612652.1">
    <property type="nucleotide sequence ID" value="NZ_JACIED010000007.1"/>
</dbReference>
<evidence type="ECO:0000313" key="2">
    <source>
        <dbReference type="EMBL" id="OLP52121.1"/>
    </source>
</evidence>
<protein>
    <submittedName>
        <fullName evidence="2">Uncharacterized protein</fullName>
    </submittedName>
</protein>
<dbReference type="AlphaFoldDB" id="A0A1Q9AB84"/>
<dbReference type="EMBL" id="JACIED010000007">
    <property type="protein sequence ID" value="MBB4010108.1"/>
    <property type="molecule type" value="Genomic_DNA"/>
</dbReference>
<dbReference type="EMBL" id="MKIN01000016">
    <property type="protein sequence ID" value="OLP52121.1"/>
    <property type="molecule type" value="Genomic_DNA"/>
</dbReference>
<sequence length="203" mass="22121">MEDAMWQIYPKQGLGELRFGMTPSAVDRLADVYGVSKGLSSDRIPEDLLASTIRDLGDQLSPKEKEEILALYRSEGPSKASATEVRGETHSLVLTYENGHLAEILVGAKSKKLAFADVSIFEASPLDVVRRISDVTREPPIFLGEEVVFPDSLIFLFQFLRASSSQGGSEAPVDGDIAERSVTLRATPRHGGTDLSLYKPLAL</sequence>
<evidence type="ECO:0000313" key="3">
    <source>
        <dbReference type="Proteomes" id="UP000185598"/>
    </source>
</evidence>
<evidence type="ECO:0000313" key="4">
    <source>
        <dbReference type="Proteomes" id="UP000544107"/>
    </source>
</evidence>
<reference evidence="2 3" key="1">
    <citation type="submission" date="2016-09" db="EMBL/GenBank/DDBJ databases">
        <title>Rhizobium oryziradicis sp. nov., isolated from the root of rice.</title>
        <authorList>
            <person name="Zhao J."/>
            <person name="Zhang X."/>
        </authorList>
    </citation>
    <scope>NUCLEOTIDE SEQUENCE [LARGE SCALE GENOMIC DNA]</scope>
    <source>
        <strain evidence="2 3">14971</strain>
    </source>
</reference>
<dbReference type="Proteomes" id="UP000185598">
    <property type="component" value="Unassembled WGS sequence"/>
</dbReference>
<dbReference type="STRING" id="887144.BJF91_02445"/>
<comment type="caution">
    <text evidence="2">The sequence shown here is derived from an EMBL/GenBank/DDBJ whole genome shotgun (WGS) entry which is preliminary data.</text>
</comment>